<sequence>MRDFRVGGAVDVKKPGTKKAAVRCRIAALFLCNDLKLFEMTYAAAFFAARLRGAAPVCVAASAARSRANSAITGSHFENSFCL</sequence>
<evidence type="ECO:0000313" key="1">
    <source>
        <dbReference type="EMBL" id="SAL16023.1"/>
    </source>
</evidence>
<proteinExistence type="predicted"/>
<reference evidence="1 2" key="1">
    <citation type="submission" date="2016-01" db="EMBL/GenBank/DDBJ databases">
        <authorList>
            <person name="Oliw E.H."/>
        </authorList>
    </citation>
    <scope>NUCLEOTIDE SEQUENCE [LARGE SCALE GENOMIC DNA]</scope>
    <source>
        <strain evidence="1">LMG 27134</strain>
    </source>
</reference>
<accession>A0A158F8M5</accession>
<name>A0A158F8M5_9BURK</name>
<organism evidence="1 2">
    <name type="scientific">Caballeronia udeis</name>
    <dbReference type="NCBI Taxonomy" id="1232866"/>
    <lineage>
        <taxon>Bacteria</taxon>
        <taxon>Pseudomonadati</taxon>
        <taxon>Pseudomonadota</taxon>
        <taxon>Betaproteobacteria</taxon>
        <taxon>Burkholderiales</taxon>
        <taxon>Burkholderiaceae</taxon>
        <taxon>Caballeronia</taxon>
    </lineage>
</organism>
<evidence type="ECO:0000313" key="2">
    <source>
        <dbReference type="Proteomes" id="UP000054683"/>
    </source>
</evidence>
<gene>
    <name evidence="1" type="ORF">AWB69_00805</name>
</gene>
<dbReference type="Proteomes" id="UP000054683">
    <property type="component" value="Unassembled WGS sequence"/>
</dbReference>
<dbReference type="AlphaFoldDB" id="A0A158F8M5"/>
<protein>
    <submittedName>
        <fullName evidence="1">Uncharacterized protein</fullName>
    </submittedName>
</protein>
<dbReference type="EMBL" id="FCOK02000003">
    <property type="protein sequence ID" value="SAL16023.1"/>
    <property type="molecule type" value="Genomic_DNA"/>
</dbReference>